<comment type="caution">
    <text evidence="6">The sequence shown here is derived from an EMBL/GenBank/DDBJ whole genome shotgun (WGS) entry which is preliminary data.</text>
</comment>
<feature type="domain" description="Cystatin" evidence="5">
    <location>
        <begin position="18"/>
        <end position="111"/>
    </location>
</feature>
<dbReference type="GO" id="GO:0004869">
    <property type="term" value="F:cysteine-type endopeptidase inhibitor activity"/>
    <property type="evidence" value="ECO:0007669"/>
    <property type="project" value="UniProtKB-KW"/>
</dbReference>
<evidence type="ECO:0000256" key="1">
    <source>
        <dbReference type="ARBA" id="ARBA00009403"/>
    </source>
</evidence>
<gene>
    <name evidence="6" type="ORF">CUNI_LOCUS19815</name>
</gene>
<evidence type="ECO:0000256" key="2">
    <source>
        <dbReference type="ARBA" id="ARBA00022690"/>
    </source>
</evidence>
<dbReference type="PANTHER" id="PTHR46186">
    <property type="entry name" value="CYSTATIN"/>
    <property type="match status" value="1"/>
</dbReference>
<dbReference type="GO" id="GO:0031982">
    <property type="term" value="C:vesicle"/>
    <property type="evidence" value="ECO:0007669"/>
    <property type="project" value="TreeGrafter"/>
</dbReference>
<feature type="domain" description="Cystatin" evidence="5">
    <location>
        <begin position="122"/>
        <end position="208"/>
    </location>
</feature>
<accession>A0A8S3ZX41</accession>
<dbReference type="GO" id="GO:0005615">
    <property type="term" value="C:extracellular space"/>
    <property type="evidence" value="ECO:0007669"/>
    <property type="project" value="TreeGrafter"/>
</dbReference>
<dbReference type="SUPFAM" id="SSF54403">
    <property type="entry name" value="Cystatin/monellin"/>
    <property type="match status" value="2"/>
</dbReference>
<keyword evidence="7" id="KW-1185">Reference proteome</keyword>
<evidence type="ECO:0000313" key="6">
    <source>
        <dbReference type="EMBL" id="CAG5134257.1"/>
    </source>
</evidence>
<dbReference type="PROSITE" id="PS00287">
    <property type="entry name" value="CYSTATIN"/>
    <property type="match status" value="1"/>
</dbReference>
<sequence length="215" mass="22873">MKILLLIATALPFITCQDIPGGKHALNVSLTDPNVVLALNAVNELYKTNGDQRLRTGVEVVSATSQIVAGVKYTYTIKVSGGDANELCTVSILRQPWISDKPALLGEPTCVPEKAGAAPPAALVGGQVDVSFSDPDVQKAVQFLESKINAKSNGLYYLKATGASKVTKQVVNGIIYRFYAVTYAESQCTQNDVKTGDQQTVCCGCQCSSARTVLR</sequence>
<organism evidence="6 7">
    <name type="scientific">Candidula unifasciata</name>
    <dbReference type="NCBI Taxonomy" id="100452"/>
    <lineage>
        <taxon>Eukaryota</taxon>
        <taxon>Metazoa</taxon>
        <taxon>Spiralia</taxon>
        <taxon>Lophotrochozoa</taxon>
        <taxon>Mollusca</taxon>
        <taxon>Gastropoda</taxon>
        <taxon>Heterobranchia</taxon>
        <taxon>Euthyneura</taxon>
        <taxon>Panpulmonata</taxon>
        <taxon>Eupulmonata</taxon>
        <taxon>Stylommatophora</taxon>
        <taxon>Helicina</taxon>
        <taxon>Helicoidea</taxon>
        <taxon>Geomitridae</taxon>
        <taxon>Candidula</taxon>
    </lineage>
</organism>
<dbReference type="InterPro" id="IPR046350">
    <property type="entry name" value="Cystatin_sf"/>
</dbReference>
<name>A0A8S3ZX41_9EUPU</name>
<dbReference type="Proteomes" id="UP000678393">
    <property type="component" value="Unassembled WGS sequence"/>
</dbReference>
<reference evidence="6" key="1">
    <citation type="submission" date="2021-04" db="EMBL/GenBank/DDBJ databases">
        <authorList>
            <consortium name="Molecular Ecology Group"/>
        </authorList>
    </citation>
    <scope>NUCLEOTIDE SEQUENCE</scope>
</reference>
<dbReference type="CDD" id="cd00042">
    <property type="entry name" value="CY"/>
    <property type="match status" value="2"/>
</dbReference>
<evidence type="ECO:0000259" key="5">
    <source>
        <dbReference type="SMART" id="SM00043"/>
    </source>
</evidence>
<evidence type="ECO:0000256" key="4">
    <source>
        <dbReference type="SAM" id="SignalP"/>
    </source>
</evidence>
<comment type="similarity">
    <text evidence="1">Belongs to the cystatin family.</text>
</comment>
<dbReference type="Gene3D" id="3.10.450.10">
    <property type="match status" value="2"/>
</dbReference>
<evidence type="ECO:0000313" key="7">
    <source>
        <dbReference type="Proteomes" id="UP000678393"/>
    </source>
</evidence>
<protein>
    <recommendedName>
        <fullName evidence="5">Cystatin domain-containing protein</fullName>
    </recommendedName>
</protein>
<keyword evidence="3" id="KW-0789">Thiol protease inhibitor</keyword>
<dbReference type="AlphaFoldDB" id="A0A8S3ZX41"/>
<feature type="chain" id="PRO_5035803928" description="Cystatin domain-containing protein" evidence="4">
    <location>
        <begin position="17"/>
        <end position="215"/>
    </location>
</feature>
<evidence type="ECO:0000256" key="3">
    <source>
        <dbReference type="ARBA" id="ARBA00022704"/>
    </source>
</evidence>
<dbReference type="Pfam" id="PF00031">
    <property type="entry name" value="Cystatin"/>
    <property type="match status" value="2"/>
</dbReference>
<keyword evidence="4" id="KW-0732">Signal</keyword>
<dbReference type="PANTHER" id="PTHR46186:SF2">
    <property type="entry name" value="CYSTATIN"/>
    <property type="match status" value="1"/>
</dbReference>
<dbReference type="OrthoDB" id="6131664at2759"/>
<dbReference type="EMBL" id="CAJHNH020006990">
    <property type="protein sequence ID" value="CAG5134257.1"/>
    <property type="molecule type" value="Genomic_DNA"/>
</dbReference>
<dbReference type="GO" id="GO:0005737">
    <property type="term" value="C:cytoplasm"/>
    <property type="evidence" value="ECO:0007669"/>
    <property type="project" value="TreeGrafter"/>
</dbReference>
<feature type="signal peptide" evidence="4">
    <location>
        <begin position="1"/>
        <end position="16"/>
    </location>
</feature>
<dbReference type="SMART" id="SM00043">
    <property type="entry name" value="CY"/>
    <property type="match status" value="2"/>
</dbReference>
<dbReference type="InterPro" id="IPR000010">
    <property type="entry name" value="Cystatin_dom"/>
</dbReference>
<proteinExistence type="inferred from homology"/>
<keyword evidence="2" id="KW-0646">Protease inhibitor</keyword>
<dbReference type="InterPro" id="IPR018073">
    <property type="entry name" value="Prot_inh_cystat_CS"/>
</dbReference>